<dbReference type="RefSeq" id="WP_119059848.1">
    <property type="nucleotide sequence ID" value="NZ_UNSC01000009.1"/>
</dbReference>
<accession>A0A383U2X8</accession>
<feature type="domain" description="MotA/TolQ/ExbB proton channel" evidence="8">
    <location>
        <begin position="93"/>
        <end position="214"/>
    </location>
</feature>
<keyword evidence="4 7" id="KW-1133">Transmembrane helix</keyword>
<evidence type="ECO:0000256" key="4">
    <source>
        <dbReference type="ARBA" id="ARBA00022989"/>
    </source>
</evidence>
<gene>
    <name evidence="9" type="primary">tolQ</name>
    <name evidence="9" type="ORF">SAMEA104719789_01704</name>
</gene>
<dbReference type="GO" id="GO:0017038">
    <property type="term" value="P:protein import"/>
    <property type="evidence" value="ECO:0007669"/>
    <property type="project" value="TreeGrafter"/>
</dbReference>
<organism evidence="9 10">
    <name type="scientific">Candidatus Ornithobacterium hominis</name>
    <dbReference type="NCBI Taxonomy" id="2497989"/>
    <lineage>
        <taxon>Bacteria</taxon>
        <taxon>Pseudomonadati</taxon>
        <taxon>Bacteroidota</taxon>
        <taxon>Flavobacteriia</taxon>
        <taxon>Flavobacteriales</taxon>
        <taxon>Weeksellaceae</taxon>
        <taxon>Ornithobacterium</taxon>
    </lineage>
</organism>
<keyword evidence="10" id="KW-1185">Reference proteome</keyword>
<keyword evidence="5 7" id="KW-0472">Membrane</keyword>
<evidence type="ECO:0000313" key="9">
    <source>
        <dbReference type="EMBL" id="SZD74244.1"/>
    </source>
</evidence>
<dbReference type="EMBL" id="UNSC01000009">
    <property type="protein sequence ID" value="SZD74244.1"/>
    <property type="molecule type" value="Genomic_DNA"/>
</dbReference>
<evidence type="ECO:0000256" key="1">
    <source>
        <dbReference type="ARBA" id="ARBA00004651"/>
    </source>
</evidence>
<reference evidence="9 10" key="1">
    <citation type="submission" date="2018-09" db="EMBL/GenBank/DDBJ databases">
        <authorList>
            <consortium name="Pathogen Informatics"/>
        </authorList>
    </citation>
    <scope>NUCLEOTIDE SEQUENCE [LARGE SCALE GENOMIC DNA]</scope>
    <source>
        <strain evidence="9 10">OH-22767</strain>
    </source>
</reference>
<evidence type="ECO:0000256" key="7">
    <source>
        <dbReference type="SAM" id="Phobius"/>
    </source>
</evidence>
<dbReference type="PANTHER" id="PTHR30625:SF17">
    <property type="entry name" value="TOLQ-RELATED"/>
    <property type="match status" value="1"/>
</dbReference>
<feature type="transmembrane region" description="Helical" evidence="7">
    <location>
        <begin position="133"/>
        <end position="157"/>
    </location>
</feature>
<proteinExistence type="inferred from homology"/>
<dbReference type="AlphaFoldDB" id="A0A383U2X8"/>
<evidence type="ECO:0000256" key="5">
    <source>
        <dbReference type="ARBA" id="ARBA00023136"/>
    </source>
</evidence>
<feature type="transmembrane region" description="Helical" evidence="7">
    <location>
        <begin position="32"/>
        <end position="53"/>
    </location>
</feature>
<evidence type="ECO:0000256" key="2">
    <source>
        <dbReference type="ARBA" id="ARBA00022475"/>
    </source>
</evidence>
<sequence>MQNIDSTQLLQEMLTSTAQEVSIYEMIGQGGWFGSTILVILFILFLFAIYLFVERYLSIKKSSHSDPNFIHNIRDLVHDGKINAAVELCRRTHTPEARMIEKGILRIGRPLKEISDSIENRGKLEVYKLEKNINYLATISGAAPMIGFLGTVVGMIMSFAEIANTPGQVDPKLLSSGIYIAMFTTAAGLIVGISAYLFYNFLVMKVNKSVHQMESTVTDFLDVLNEPIN</sequence>
<dbReference type="PANTHER" id="PTHR30625">
    <property type="entry name" value="PROTEIN TOLQ"/>
    <property type="match status" value="1"/>
</dbReference>
<keyword evidence="2" id="KW-1003">Cell membrane</keyword>
<dbReference type="Pfam" id="PF01618">
    <property type="entry name" value="MotA_ExbB"/>
    <property type="match status" value="1"/>
</dbReference>
<comment type="subcellular location">
    <subcellularLocation>
        <location evidence="1">Cell membrane</location>
        <topology evidence="1">Multi-pass membrane protein</topology>
    </subcellularLocation>
    <subcellularLocation>
        <location evidence="6">Membrane</location>
        <topology evidence="6">Multi-pass membrane protein</topology>
    </subcellularLocation>
</comment>
<keyword evidence="6" id="KW-0653">Protein transport</keyword>
<comment type="similarity">
    <text evidence="6">Belongs to the exbB/tolQ family.</text>
</comment>
<dbReference type="OrthoDB" id="4045at2"/>
<evidence type="ECO:0000256" key="6">
    <source>
        <dbReference type="RuleBase" id="RU004057"/>
    </source>
</evidence>
<dbReference type="Proteomes" id="UP000262142">
    <property type="component" value="Unassembled WGS sequence"/>
</dbReference>
<keyword evidence="6" id="KW-0813">Transport</keyword>
<dbReference type="InterPro" id="IPR050790">
    <property type="entry name" value="ExbB/TolQ_transport"/>
</dbReference>
<feature type="transmembrane region" description="Helical" evidence="7">
    <location>
        <begin position="177"/>
        <end position="199"/>
    </location>
</feature>
<dbReference type="GO" id="GO:0005886">
    <property type="term" value="C:plasma membrane"/>
    <property type="evidence" value="ECO:0007669"/>
    <property type="project" value="UniProtKB-SubCell"/>
</dbReference>
<keyword evidence="3 7" id="KW-0812">Transmembrane</keyword>
<evidence type="ECO:0000256" key="3">
    <source>
        <dbReference type="ARBA" id="ARBA00022692"/>
    </source>
</evidence>
<name>A0A383U2X8_9FLAO</name>
<dbReference type="InterPro" id="IPR002898">
    <property type="entry name" value="MotA_ExbB_proton_chnl"/>
</dbReference>
<evidence type="ECO:0000313" key="10">
    <source>
        <dbReference type="Proteomes" id="UP000262142"/>
    </source>
</evidence>
<protein>
    <submittedName>
        <fullName evidence="9">Colicin uptake protein TolQ</fullName>
    </submittedName>
</protein>
<evidence type="ECO:0000259" key="8">
    <source>
        <dbReference type="Pfam" id="PF01618"/>
    </source>
</evidence>